<proteinExistence type="predicted"/>
<comment type="caution">
    <text evidence="1">The sequence shown here is derived from an EMBL/GenBank/DDBJ whole genome shotgun (WGS) entry which is preliminary data.</text>
</comment>
<keyword evidence="2" id="KW-1185">Reference proteome</keyword>
<sequence>MAVFIKIIKGVFFFPTKGSFITTKGTIKIKSNSNGINGSFFHLTTNDFFFFTTKSLSLPLLATKSLSSALLATKSLSLALLTTKAESFALLTTITNKYGYWVELALEALFDIEVEFESSMDEDKMKSKSCFFKMKSAPFGNIYILEKEIVYMEREELLENISYFNLVEQNKKNGLPPPQERTWKSLEHKGVILPLPYQKHNVPLIYDKKLLRISNIN</sequence>
<evidence type="ECO:0000313" key="2">
    <source>
        <dbReference type="Proteomes" id="UP000694240"/>
    </source>
</evidence>
<accession>A0A8T2GSL2</accession>
<protein>
    <submittedName>
        <fullName evidence="1">DNA topoisomerase I DNA binding eukaryotic-type N-terminal domain superfamily</fullName>
    </submittedName>
</protein>
<dbReference type="EMBL" id="JAEFBK010000001">
    <property type="protein sequence ID" value="KAG7650024.1"/>
    <property type="molecule type" value="Genomic_DNA"/>
</dbReference>
<reference evidence="1 2" key="1">
    <citation type="submission" date="2020-12" db="EMBL/GenBank/DDBJ databases">
        <title>Concerted genomic and epigenomic changes stabilize Arabidopsis allopolyploids.</title>
        <authorList>
            <person name="Chen Z."/>
        </authorList>
    </citation>
    <scope>NUCLEOTIDE SEQUENCE [LARGE SCALE GENOMIC DNA]</scope>
    <source>
        <strain evidence="1">Allo738</strain>
        <tissue evidence="1">Leaf</tissue>
    </source>
</reference>
<evidence type="ECO:0000313" key="1">
    <source>
        <dbReference type="EMBL" id="KAG7650024.1"/>
    </source>
</evidence>
<gene>
    <name evidence="1" type="ORF">ISN45_At01g050210</name>
</gene>
<name>A0A8T2GSL2_9BRAS</name>
<organism evidence="1 2">
    <name type="scientific">Arabidopsis thaliana x Arabidopsis arenosa</name>
    <dbReference type="NCBI Taxonomy" id="1240361"/>
    <lineage>
        <taxon>Eukaryota</taxon>
        <taxon>Viridiplantae</taxon>
        <taxon>Streptophyta</taxon>
        <taxon>Embryophyta</taxon>
        <taxon>Tracheophyta</taxon>
        <taxon>Spermatophyta</taxon>
        <taxon>Magnoliopsida</taxon>
        <taxon>eudicotyledons</taxon>
        <taxon>Gunneridae</taxon>
        <taxon>Pentapetalae</taxon>
        <taxon>rosids</taxon>
        <taxon>malvids</taxon>
        <taxon>Brassicales</taxon>
        <taxon>Brassicaceae</taxon>
        <taxon>Camelineae</taxon>
        <taxon>Arabidopsis</taxon>
    </lineage>
</organism>
<dbReference type="AlphaFoldDB" id="A0A8T2GSL2"/>
<dbReference type="Proteomes" id="UP000694240">
    <property type="component" value="Chromosome 1"/>
</dbReference>